<evidence type="ECO:0000313" key="4">
    <source>
        <dbReference type="EMBL" id="KNB70645.1"/>
    </source>
</evidence>
<dbReference type="STRING" id="54915.ADS79_17305"/>
<dbReference type="RefSeq" id="WP_049739651.1">
    <property type="nucleotide sequence ID" value="NZ_BJON01000014.1"/>
</dbReference>
<proteinExistence type="predicted"/>
<dbReference type="EMBL" id="LGIQ01000009">
    <property type="protein sequence ID" value="KNB70645.1"/>
    <property type="molecule type" value="Genomic_DNA"/>
</dbReference>
<feature type="domain" description="PA" evidence="1">
    <location>
        <begin position="101"/>
        <end position="203"/>
    </location>
</feature>
<gene>
    <name evidence="4" type="ORF">ADS79_17305</name>
    <name evidence="3" type="ORF">BRE01_36030</name>
</gene>
<dbReference type="Pfam" id="PF04389">
    <property type="entry name" value="Peptidase_M28"/>
    <property type="match status" value="1"/>
</dbReference>
<dbReference type="EMBL" id="BJON01000014">
    <property type="protein sequence ID" value="GED69901.1"/>
    <property type="molecule type" value="Genomic_DNA"/>
</dbReference>
<reference evidence="3 6" key="3">
    <citation type="submission" date="2019-06" db="EMBL/GenBank/DDBJ databases">
        <title>Whole genome shotgun sequence of Brevibacillus reuszeri NBRC 15719.</title>
        <authorList>
            <person name="Hosoyama A."/>
            <person name="Uohara A."/>
            <person name="Ohji S."/>
            <person name="Ichikawa N."/>
        </authorList>
    </citation>
    <scope>NUCLEOTIDE SEQUENCE [LARGE SCALE GENOMIC DNA]</scope>
    <source>
        <strain evidence="3 6">NBRC 15719</strain>
    </source>
</reference>
<dbReference type="PANTHER" id="PTHR10404:SF46">
    <property type="entry name" value="VACUOLAR PROTEIN SORTING-ASSOCIATED PROTEIN 70"/>
    <property type="match status" value="1"/>
</dbReference>
<name>A0A0K9YR32_9BACL</name>
<dbReference type="InterPro" id="IPR003137">
    <property type="entry name" value="PA_domain"/>
</dbReference>
<dbReference type="InterPro" id="IPR039373">
    <property type="entry name" value="Peptidase_M28B"/>
</dbReference>
<dbReference type="Proteomes" id="UP000036834">
    <property type="component" value="Unassembled WGS sequence"/>
</dbReference>
<protein>
    <submittedName>
        <fullName evidence="3">Peptidase M28</fullName>
    </submittedName>
</protein>
<dbReference type="PANTHER" id="PTHR10404">
    <property type="entry name" value="N-ACETYLATED-ALPHA-LINKED ACIDIC DIPEPTIDASE"/>
    <property type="match status" value="1"/>
</dbReference>
<dbReference type="Gene3D" id="3.40.630.10">
    <property type="entry name" value="Zn peptidases"/>
    <property type="match status" value="1"/>
</dbReference>
<accession>A0A0K9YR32</accession>
<dbReference type="InterPro" id="IPR046450">
    <property type="entry name" value="PA_dom_sf"/>
</dbReference>
<dbReference type="AlphaFoldDB" id="A0A0K9YR32"/>
<feature type="domain" description="Peptidase M28" evidence="2">
    <location>
        <begin position="235"/>
        <end position="424"/>
    </location>
</feature>
<keyword evidence="6" id="KW-1185">Reference proteome</keyword>
<comment type="caution">
    <text evidence="4">The sequence shown here is derived from an EMBL/GenBank/DDBJ whole genome shotgun (WGS) entry which is preliminary data.</text>
</comment>
<dbReference type="OrthoDB" id="9769665at2"/>
<dbReference type="SUPFAM" id="SSF52025">
    <property type="entry name" value="PA domain"/>
    <property type="match status" value="1"/>
</dbReference>
<dbReference type="Proteomes" id="UP000319578">
    <property type="component" value="Unassembled WGS sequence"/>
</dbReference>
<evidence type="ECO:0000259" key="1">
    <source>
        <dbReference type="Pfam" id="PF02225"/>
    </source>
</evidence>
<evidence type="ECO:0000313" key="6">
    <source>
        <dbReference type="Proteomes" id="UP000319578"/>
    </source>
</evidence>
<sequence length="588" mass="66120">MTSLIKEHEKLLLDEISMEIPKRILETFSGLIRESGSEDERTAARFLASLLKEWGVPHTVHEPSIYLSVPKTASVKTLTPETKSYRAKTPSFSVSTNGMPVAGELVYVPSAQATDRYDIFDAKVKEEVNDLTGKIVISEGLAMPEKVATFHDKGVLGAIFINPGKSIHDGICTTIWGSPDLDTIDNEPKIPVVAINKTDGEELKAMCKAGKTMVELSTRLEKGWFKCPLIDLFIEGTEEPEKYILLHGHLDSWHVGIGDNTTGDAALMEMARIFYKHRDKLKRSLRIAIWPGHSTGRYAGSTWFADQFALDLDANCIAQVNCDSPGCRQATSYEKMDWTNEVEDHCKQAIYDAVQEEAKGKRPNRAGDYSFHNIGITSFYKLSSSIPQEHLKEKGYYPVGGCGSNIEWHTEDDLMHVADYEILHRDLRVYMTSIYRVLQATILPYDFRKTADEFIETIREYQEAAGKHFSFEQAASEATTLRRFLEEFYSDLQSLQTTNLSSPAVKEANQKLLQLGRTLIPINFTRRGNFHHDPAVQIPALPDIAPALQLAALESGSHRYRVTQTHLLRGQNHVVWAMKEAQKIIKGQ</sequence>
<dbReference type="InterPro" id="IPR007484">
    <property type="entry name" value="Peptidase_M28"/>
</dbReference>
<evidence type="ECO:0000259" key="2">
    <source>
        <dbReference type="Pfam" id="PF04389"/>
    </source>
</evidence>
<reference evidence="4" key="2">
    <citation type="submission" date="2015-07" db="EMBL/GenBank/DDBJ databases">
        <title>MeaNS - Measles Nucleotide Surveillance Program.</title>
        <authorList>
            <person name="Tran T."/>
            <person name="Druce J."/>
        </authorList>
    </citation>
    <scope>NUCLEOTIDE SEQUENCE</scope>
    <source>
        <strain evidence="4">DSM 9887</strain>
    </source>
</reference>
<evidence type="ECO:0000313" key="3">
    <source>
        <dbReference type="EMBL" id="GED69901.1"/>
    </source>
</evidence>
<organism evidence="4 5">
    <name type="scientific">Brevibacillus reuszeri</name>
    <dbReference type="NCBI Taxonomy" id="54915"/>
    <lineage>
        <taxon>Bacteria</taxon>
        <taxon>Bacillati</taxon>
        <taxon>Bacillota</taxon>
        <taxon>Bacilli</taxon>
        <taxon>Bacillales</taxon>
        <taxon>Paenibacillaceae</taxon>
        <taxon>Brevibacillus</taxon>
    </lineage>
</organism>
<evidence type="ECO:0000313" key="5">
    <source>
        <dbReference type="Proteomes" id="UP000036834"/>
    </source>
</evidence>
<dbReference type="Pfam" id="PF02225">
    <property type="entry name" value="PA"/>
    <property type="match status" value="1"/>
</dbReference>
<dbReference type="Gene3D" id="3.50.30.30">
    <property type="match status" value="1"/>
</dbReference>
<reference evidence="5" key="1">
    <citation type="submission" date="2015-07" db="EMBL/GenBank/DDBJ databases">
        <title>Genome sequencing project for genomic taxonomy and phylogenomics of Bacillus-like bacteria.</title>
        <authorList>
            <person name="Liu B."/>
            <person name="Wang J."/>
            <person name="Zhu Y."/>
            <person name="Liu G."/>
            <person name="Chen Q."/>
            <person name="Chen Z."/>
            <person name="Lan J."/>
            <person name="Che J."/>
            <person name="Ge C."/>
            <person name="Shi H."/>
            <person name="Pan Z."/>
            <person name="Liu X."/>
        </authorList>
    </citation>
    <scope>NUCLEOTIDE SEQUENCE [LARGE SCALE GENOMIC DNA]</scope>
    <source>
        <strain evidence="5">DSM 9887</strain>
    </source>
</reference>
<dbReference type="PATRIC" id="fig|54915.3.peg.2530"/>
<dbReference type="SUPFAM" id="SSF53187">
    <property type="entry name" value="Zn-dependent exopeptidases"/>
    <property type="match status" value="1"/>
</dbReference>